<dbReference type="SUPFAM" id="SSF56112">
    <property type="entry name" value="Protein kinase-like (PK-like)"/>
    <property type="match status" value="1"/>
</dbReference>
<gene>
    <name evidence="3" type="ORF">LZ495_03645</name>
</gene>
<dbReference type="Proteomes" id="UP001165378">
    <property type="component" value="Unassembled WGS sequence"/>
</dbReference>
<feature type="compositionally biased region" description="Pro residues" evidence="1">
    <location>
        <begin position="426"/>
        <end position="435"/>
    </location>
</feature>
<dbReference type="EMBL" id="JAKFHA010000001">
    <property type="protein sequence ID" value="MCF2526316.1"/>
    <property type="molecule type" value="Genomic_DNA"/>
</dbReference>
<feature type="compositionally biased region" description="Low complexity" evidence="1">
    <location>
        <begin position="488"/>
        <end position="518"/>
    </location>
</feature>
<feature type="compositionally biased region" description="Pro residues" evidence="1">
    <location>
        <begin position="355"/>
        <end position="368"/>
    </location>
</feature>
<feature type="region of interest" description="Disordered" evidence="1">
    <location>
        <begin position="1"/>
        <end position="24"/>
    </location>
</feature>
<keyword evidence="2" id="KW-0812">Transmembrane</keyword>
<feature type="compositionally biased region" description="Gly residues" evidence="1">
    <location>
        <begin position="375"/>
        <end position="385"/>
    </location>
</feature>
<proteinExistence type="predicted"/>
<sequence>MSGEGTREGRRPAGGGPQVRETYPTGADYSEALRDTTLCFAHPAVARGQVAMGGALRMPRVVSGNFGSVFRVTSAEPGAGREIAVKCFTRAVPGRLRRYRAIGEALRAAAGDWRVPVEYVPRGVLVHGTWYPVILMEWVEGTGLIPWLEEHLDDPAAIGALADRFADLVRDLEAAGFAHGDLQHGNIVVRPDGSLRLIDYDGMYVPALAGLPAAEHGHRNYQHPARGPRDFGPGLDRFSAHVIHLSLRALARAPELWRTYHEEGGEHLLLKGDDYADPTASDRFASVACAVPELTADFARLAHWCREPVAAVAPLVPPTLPPVPCRAEEGNLRLPGWLAEGLAAQQAARTAHEAPPQPGHTPGPPPAPGTARPGPGSGGTAGGDTQGRTQPPAAPGEQVRPARNSAARGAGRGQGNSPGTTAPQPGHAPGPPPAPGTAGHGASAGGTAGGGTPGRAQGGGRGSPAAQSGRAPGTARSGVRPGGGRATAPSAGASRVSPPAAGSSAAPGTGPGSSLGASVPQSGVGANSYSSTSPSPSPVAAFAPLGRADVAAVRWTLAVWATGIAAAVGGVAVALVGWWILGLPVALGAAASLALTYVRGTRRLRVRYRTTPEMLKARTAEWEAEVARVAAADASARLQEADAEVLVRKGALGEIGVRQAAAATALAERHRFEQERVQQRLDEALRSVEQRRTALEGSGAREELEALRRLQERMLDDGLARHGLPVSLLGARLVAELERGGIRTAADFTRVTSAVPTSPELRDQAVVSGPGRSVKADGIAPSVARRLQSWRDGLADDLRVRLPGALPYDAAQELHRRRADRRLDLNRQAARARTSALAELEAMEDERAAEEQRSAHAAAADRARAEAALRDAEAAAADHRAEHAAAVARGEAARAEALRYRSLTYRRYLAAALRGR</sequence>
<dbReference type="RefSeq" id="WP_235050358.1">
    <property type="nucleotide sequence ID" value="NZ_JAKFHA010000001.1"/>
</dbReference>
<evidence type="ECO:0000313" key="4">
    <source>
        <dbReference type="Proteomes" id="UP001165378"/>
    </source>
</evidence>
<accession>A0AA41PV72</accession>
<feature type="compositionally biased region" description="Gly residues" evidence="1">
    <location>
        <begin position="438"/>
        <end position="462"/>
    </location>
</feature>
<comment type="caution">
    <text evidence="3">The sequence shown here is derived from an EMBL/GenBank/DDBJ whole genome shotgun (WGS) entry which is preliminary data.</text>
</comment>
<dbReference type="InterPro" id="IPR011009">
    <property type="entry name" value="Kinase-like_dom_sf"/>
</dbReference>
<keyword evidence="4" id="KW-1185">Reference proteome</keyword>
<evidence type="ECO:0008006" key="5">
    <source>
        <dbReference type="Google" id="ProtNLM"/>
    </source>
</evidence>
<feature type="compositionally biased region" description="Low complexity" evidence="1">
    <location>
        <begin position="526"/>
        <end position="537"/>
    </location>
</feature>
<organism evidence="3 4">
    <name type="scientific">Yinghuangia soli</name>
    <dbReference type="NCBI Taxonomy" id="2908204"/>
    <lineage>
        <taxon>Bacteria</taxon>
        <taxon>Bacillati</taxon>
        <taxon>Actinomycetota</taxon>
        <taxon>Actinomycetes</taxon>
        <taxon>Kitasatosporales</taxon>
        <taxon>Streptomycetaceae</taxon>
        <taxon>Yinghuangia</taxon>
    </lineage>
</organism>
<feature type="compositionally biased region" description="Basic and acidic residues" evidence="1">
    <location>
        <begin position="845"/>
        <end position="864"/>
    </location>
</feature>
<evidence type="ECO:0000256" key="1">
    <source>
        <dbReference type="SAM" id="MobiDB-lite"/>
    </source>
</evidence>
<keyword evidence="2" id="KW-0472">Membrane</keyword>
<keyword evidence="2" id="KW-1133">Transmembrane helix</keyword>
<feature type="compositionally biased region" description="Basic and acidic residues" evidence="1">
    <location>
        <begin position="1"/>
        <end position="11"/>
    </location>
</feature>
<dbReference type="AlphaFoldDB" id="A0AA41PV72"/>
<name>A0AA41PV72_9ACTN</name>
<dbReference type="Gene3D" id="1.10.510.10">
    <property type="entry name" value="Transferase(Phosphotransferase) domain 1"/>
    <property type="match status" value="1"/>
</dbReference>
<feature type="region of interest" description="Disordered" evidence="1">
    <location>
        <begin position="844"/>
        <end position="864"/>
    </location>
</feature>
<evidence type="ECO:0000256" key="2">
    <source>
        <dbReference type="SAM" id="Phobius"/>
    </source>
</evidence>
<feature type="transmembrane region" description="Helical" evidence="2">
    <location>
        <begin position="578"/>
        <end position="598"/>
    </location>
</feature>
<reference evidence="3" key="1">
    <citation type="submission" date="2022-01" db="EMBL/GenBank/DDBJ databases">
        <title>Genome-Based Taxonomic Classification of the Phylum Actinobacteria.</title>
        <authorList>
            <person name="Gao Y."/>
        </authorList>
    </citation>
    <scope>NUCLEOTIDE SEQUENCE</scope>
    <source>
        <strain evidence="3">KLBMP 8922</strain>
    </source>
</reference>
<protein>
    <recommendedName>
        <fullName evidence="5">Protein kinase domain-containing protein</fullName>
    </recommendedName>
</protein>
<evidence type="ECO:0000313" key="3">
    <source>
        <dbReference type="EMBL" id="MCF2526316.1"/>
    </source>
</evidence>
<feature type="region of interest" description="Disordered" evidence="1">
    <location>
        <begin position="343"/>
        <end position="537"/>
    </location>
</feature>
<feature type="transmembrane region" description="Helical" evidence="2">
    <location>
        <begin position="552"/>
        <end position="572"/>
    </location>
</feature>